<evidence type="ECO:0000313" key="1">
    <source>
        <dbReference type="EMBL" id="MCF1715809.1"/>
    </source>
</evidence>
<sequence length="105" mass="12387">MFIYNVTIQLTWGIHEEWLRWMTAEHMPEVVATGCFESSRLLRLVEVDETDGPTYAAQYMSPSKAMYNRYISNHAEALRKKSFDRWGDQFIAFRSVMQQVFPNKS</sequence>
<dbReference type="InterPro" id="IPR025563">
    <property type="entry name" value="DUF4286"/>
</dbReference>
<dbReference type="Proteomes" id="UP001200145">
    <property type="component" value="Unassembled WGS sequence"/>
</dbReference>
<proteinExistence type="predicted"/>
<protein>
    <submittedName>
        <fullName evidence="1">DUF4286 family protein</fullName>
    </submittedName>
</protein>
<dbReference type="EMBL" id="JAKEVY010000003">
    <property type="protein sequence ID" value="MCF1715809.1"/>
    <property type="molecule type" value="Genomic_DNA"/>
</dbReference>
<gene>
    <name evidence="1" type="ORF">L0U88_14310</name>
</gene>
<keyword evidence="2" id="KW-1185">Reference proteome</keyword>
<name>A0ABS9BLT9_9BACT</name>
<dbReference type="RefSeq" id="WP_234866757.1">
    <property type="nucleotide sequence ID" value="NZ_JAKEVY010000003.1"/>
</dbReference>
<organism evidence="1 2">
    <name type="scientific">Flavihumibacter fluminis</name>
    <dbReference type="NCBI Taxonomy" id="2909236"/>
    <lineage>
        <taxon>Bacteria</taxon>
        <taxon>Pseudomonadati</taxon>
        <taxon>Bacteroidota</taxon>
        <taxon>Chitinophagia</taxon>
        <taxon>Chitinophagales</taxon>
        <taxon>Chitinophagaceae</taxon>
        <taxon>Flavihumibacter</taxon>
    </lineage>
</organism>
<evidence type="ECO:0000313" key="2">
    <source>
        <dbReference type="Proteomes" id="UP001200145"/>
    </source>
</evidence>
<comment type="caution">
    <text evidence="1">The sequence shown here is derived from an EMBL/GenBank/DDBJ whole genome shotgun (WGS) entry which is preliminary data.</text>
</comment>
<accession>A0ABS9BLT9</accession>
<reference evidence="1 2" key="1">
    <citation type="submission" date="2022-01" db="EMBL/GenBank/DDBJ databases">
        <title>Flavihumibacter sp. nov., isolated from sediment of a river.</title>
        <authorList>
            <person name="Liu H."/>
        </authorList>
    </citation>
    <scope>NUCLEOTIDE SEQUENCE [LARGE SCALE GENOMIC DNA]</scope>
    <source>
        <strain evidence="1 2">RY-1</strain>
    </source>
</reference>
<dbReference type="Pfam" id="PF14114">
    <property type="entry name" value="DUF4286"/>
    <property type="match status" value="1"/>
</dbReference>